<evidence type="ECO:0000256" key="1">
    <source>
        <dbReference type="SAM" id="MobiDB-lite"/>
    </source>
</evidence>
<dbReference type="Pfam" id="PF13602">
    <property type="entry name" value="ADH_zinc_N_2"/>
    <property type="match status" value="1"/>
</dbReference>
<dbReference type="Gene3D" id="3.90.180.10">
    <property type="entry name" value="Medium-chain alcohol dehydrogenases, catalytic domain"/>
    <property type="match status" value="1"/>
</dbReference>
<evidence type="ECO:0008006" key="4">
    <source>
        <dbReference type="Google" id="ProtNLM"/>
    </source>
</evidence>
<organism evidence="2 3">
    <name type="scientific">Streptomyces cheonanensis</name>
    <dbReference type="NCBI Taxonomy" id="312720"/>
    <lineage>
        <taxon>Bacteria</taxon>
        <taxon>Bacillati</taxon>
        <taxon>Actinomycetota</taxon>
        <taxon>Actinomycetes</taxon>
        <taxon>Kitasatosporales</taxon>
        <taxon>Streptomycetaceae</taxon>
        <taxon>Streptomyces</taxon>
    </lineage>
</organism>
<feature type="compositionally biased region" description="Polar residues" evidence="1">
    <location>
        <begin position="142"/>
        <end position="153"/>
    </location>
</feature>
<dbReference type="Gene3D" id="3.40.50.720">
    <property type="entry name" value="NAD(P)-binding Rossmann-like Domain"/>
    <property type="match status" value="1"/>
</dbReference>
<dbReference type="EMBL" id="BAAANQ010000009">
    <property type="protein sequence ID" value="GAA2059455.1"/>
    <property type="molecule type" value="Genomic_DNA"/>
</dbReference>
<sequence>MAGALGGYDLTFDVRRLYLHNIQLIGSSMHTPTHFDLLMNLARQGDIGPPIAAVFPLEEAARAQEELAHRNHIGKIVLHPNPDTTSPAACSMLEASPQPRSPGPRSDRRCRPVLQGEQLPHPGARPQTFSRHRSRTGRPGVTVNTETDGNSLKPTAMVGTC</sequence>
<feature type="region of interest" description="Disordered" evidence="1">
    <location>
        <begin position="77"/>
        <end position="161"/>
    </location>
</feature>
<reference evidence="3" key="1">
    <citation type="journal article" date="2019" name="Int. J. Syst. Evol. Microbiol.">
        <title>The Global Catalogue of Microorganisms (GCM) 10K type strain sequencing project: providing services to taxonomists for standard genome sequencing and annotation.</title>
        <authorList>
            <consortium name="The Broad Institute Genomics Platform"/>
            <consortium name="The Broad Institute Genome Sequencing Center for Infectious Disease"/>
            <person name="Wu L."/>
            <person name="Ma J."/>
        </authorList>
    </citation>
    <scope>NUCLEOTIDE SEQUENCE [LARGE SCALE GENOMIC DNA]</scope>
    <source>
        <strain evidence="3">JCM 14549</strain>
    </source>
</reference>
<protein>
    <recommendedName>
        <fullName evidence="4">Zinc-binding dehydrogenase</fullName>
    </recommendedName>
</protein>
<comment type="caution">
    <text evidence="2">The sequence shown here is derived from an EMBL/GenBank/DDBJ whole genome shotgun (WGS) entry which is preliminary data.</text>
</comment>
<gene>
    <name evidence="2" type="ORF">GCM10009757_40700</name>
</gene>
<evidence type="ECO:0000313" key="2">
    <source>
        <dbReference type="EMBL" id="GAA2059455.1"/>
    </source>
</evidence>
<dbReference type="Proteomes" id="UP001403094">
    <property type="component" value="Unassembled WGS sequence"/>
</dbReference>
<accession>A0ABP5GZX3</accession>
<keyword evidence="3" id="KW-1185">Reference proteome</keyword>
<name>A0ABP5GZX3_9ACTN</name>
<proteinExistence type="predicted"/>
<evidence type="ECO:0000313" key="3">
    <source>
        <dbReference type="Proteomes" id="UP001403094"/>
    </source>
</evidence>